<dbReference type="InterPro" id="IPR036505">
    <property type="entry name" value="Amidase/PGRP_sf"/>
</dbReference>
<dbReference type="InterPro" id="IPR002502">
    <property type="entry name" value="Amidase_domain"/>
</dbReference>
<organism evidence="2 3">
    <name type="scientific">Polluticaenibacter yanchengensis</name>
    <dbReference type="NCBI Taxonomy" id="3014562"/>
    <lineage>
        <taxon>Bacteria</taxon>
        <taxon>Pseudomonadati</taxon>
        <taxon>Bacteroidota</taxon>
        <taxon>Chitinophagia</taxon>
        <taxon>Chitinophagales</taxon>
        <taxon>Chitinophagaceae</taxon>
        <taxon>Polluticaenibacter</taxon>
    </lineage>
</organism>
<dbReference type="EC" id="3.5.1.28" evidence="2"/>
<evidence type="ECO:0000313" key="3">
    <source>
        <dbReference type="Proteomes" id="UP001210231"/>
    </source>
</evidence>
<keyword evidence="2" id="KW-0378">Hydrolase</keyword>
<name>A0ABT4UFY8_9BACT</name>
<dbReference type="EMBL" id="JAQGEF010000003">
    <property type="protein sequence ID" value="MDA3613766.1"/>
    <property type="molecule type" value="Genomic_DNA"/>
</dbReference>
<feature type="domain" description="N-acetylmuramoyl-L-alanine amidase" evidence="1">
    <location>
        <begin position="84"/>
        <end position="272"/>
    </location>
</feature>
<proteinExistence type="predicted"/>
<dbReference type="Proteomes" id="UP001210231">
    <property type="component" value="Unassembled WGS sequence"/>
</dbReference>
<dbReference type="GO" id="GO:0008745">
    <property type="term" value="F:N-acetylmuramoyl-L-alanine amidase activity"/>
    <property type="evidence" value="ECO:0007669"/>
    <property type="project" value="UniProtKB-EC"/>
</dbReference>
<evidence type="ECO:0000259" key="1">
    <source>
        <dbReference type="Pfam" id="PF01510"/>
    </source>
</evidence>
<dbReference type="Pfam" id="PF01510">
    <property type="entry name" value="Amidase_2"/>
    <property type="match status" value="1"/>
</dbReference>
<dbReference type="SUPFAM" id="SSF55846">
    <property type="entry name" value="N-acetylmuramoyl-L-alanine amidase-like"/>
    <property type="match status" value="1"/>
</dbReference>
<comment type="caution">
    <text evidence="2">The sequence shown here is derived from an EMBL/GenBank/DDBJ whole genome shotgun (WGS) entry which is preliminary data.</text>
</comment>
<keyword evidence="3" id="KW-1185">Reference proteome</keyword>
<evidence type="ECO:0000313" key="2">
    <source>
        <dbReference type="EMBL" id="MDA3613766.1"/>
    </source>
</evidence>
<sequence length="293" mass="33286">MSQLLNQLYTTRWYISKLIDDLEKGNAFDKKSGFTAEIKKELNTAVTLMEGFAPAKDTKKPLLWYPNAVIPNFRQKTKGKYKKNYPKGIIVHWIWAPQVGGKENAEFWSKWASEQGYTFFTLGNDGTVVQSFPLDEWGSHAGESYWPNIGSSVSEHFVGIEIVCEGKIQKFADGKFGNERKTDTGKITRTYVDQSQVRTINNNTDNIAKGYYQMYTPQQEEALIKLILWLKQNNPDVFNLDLVLGHDEVAGPSGLGLVNSNYKNTWRKTDPGGSLSMSMPQFRALLKDKYSKL</sequence>
<dbReference type="Gene3D" id="3.40.80.10">
    <property type="entry name" value="Peptidoglycan recognition protein-like"/>
    <property type="match status" value="1"/>
</dbReference>
<accession>A0ABT4UFY8</accession>
<protein>
    <submittedName>
        <fullName evidence="2">N-acetylmuramoyl-L-alanine amidase</fullName>
        <ecNumber evidence="2">3.5.1.28</ecNumber>
    </submittedName>
</protein>
<dbReference type="RefSeq" id="WP_407030096.1">
    <property type="nucleotide sequence ID" value="NZ_JAQGEF010000003.1"/>
</dbReference>
<gene>
    <name evidence="2" type="ORF">O3P16_03020</name>
</gene>
<reference evidence="2 3" key="1">
    <citation type="submission" date="2022-12" db="EMBL/GenBank/DDBJ databases">
        <title>Chitinophagaceae gen. sp. nov., a new member of the family Chitinophagaceae, isolated from soil in a chemical factory.</title>
        <authorList>
            <person name="Ke Z."/>
        </authorList>
    </citation>
    <scope>NUCLEOTIDE SEQUENCE [LARGE SCALE GENOMIC DNA]</scope>
    <source>
        <strain evidence="2 3">LY-5</strain>
    </source>
</reference>